<keyword evidence="6" id="KW-0136">Cellulose degradation</keyword>
<comment type="function">
    <text evidence="11">Endoglucanase (EG) that cleaves the internal beta-1,4-glucosidic bonds in cellulose. The degradation of cellulose involves an interplay between different cellulolytic enzymes. Hydrolysis starts with EGs, which cut internal glycosidic linkages to reduce the polymerization degree of the substrate and creates new chain ends for exocellobiohydrolases (CBHs). The CBH release the disaccharide cellobiose from the non-reducing end of the cellulose polymer chain. Finally, beta-1,4-glucosidases hydrolyze the cellobiose and other short cello-oligosaccharides into glucose units.</text>
</comment>
<dbReference type="PANTHER" id="PTHR34142:SF5">
    <property type="entry name" value="CBM1 DOMAIN-CONTAINING PROTEIN"/>
    <property type="match status" value="1"/>
</dbReference>
<dbReference type="Pfam" id="PF00150">
    <property type="entry name" value="Cellulase"/>
    <property type="match status" value="1"/>
</dbReference>
<comment type="catalytic activity">
    <reaction evidence="1">
        <text>Endohydrolysis of (1-&gt;4)-beta-D-glucosidic linkages in cellulose, lichenin and cereal beta-D-glucans.</text>
        <dbReference type="EC" id="3.2.1.4"/>
    </reaction>
</comment>
<evidence type="ECO:0000256" key="13">
    <source>
        <dbReference type="RuleBase" id="RU361153"/>
    </source>
</evidence>
<evidence type="ECO:0000256" key="12">
    <source>
        <dbReference type="ARBA" id="ARBA00074271"/>
    </source>
</evidence>
<dbReference type="AlphaFoldDB" id="A0A6A6U8Y3"/>
<accession>A0A6A6U8Y3</accession>
<evidence type="ECO:0000256" key="1">
    <source>
        <dbReference type="ARBA" id="ARBA00000966"/>
    </source>
</evidence>
<dbReference type="PANTHER" id="PTHR34142">
    <property type="entry name" value="ENDO-BETA-1,4-GLUCANASE A"/>
    <property type="match status" value="1"/>
</dbReference>
<evidence type="ECO:0000313" key="16">
    <source>
        <dbReference type="Proteomes" id="UP000799302"/>
    </source>
</evidence>
<dbReference type="EMBL" id="MU004237">
    <property type="protein sequence ID" value="KAF2668061.1"/>
    <property type="molecule type" value="Genomic_DNA"/>
</dbReference>
<dbReference type="OrthoDB" id="5823761at2759"/>
<evidence type="ECO:0000256" key="8">
    <source>
        <dbReference type="ARBA" id="ARBA00023283"/>
    </source>
</evidence>
<evidence type="ECO:0000256" key="4">
    <source>
        <dbReference type="ARBA" id="ARBA00022729"/>
    </source>
</evidence>
<dbReference type="GO" id="GO:0030245">
    <property type="term" value="P:cellulose catabolic process"/>
    <property type="evidence" value="ECO:0007669"/>
    <property type="project" value="UniProtKB-KW"/>
</dbReference>
<evidence type="ECO:0000256" key="5">
    <source>
        <dbReference type="ARBA" id="ARBA00022801"/>
    </source>
</evidence>
<dbReference type="InterPro" id="IPR017853">
    <property type="entry name" value="GH"/>
</dbReference>
<keyword evidence="5 13" id="KW-0378">Hydrolase</keyword>
<organism evidence="15 16">
    <name type="scientific">Microthyrium microscopicum</name>
    <dbReference type="NCBI Taxonomy" id="703497"/>
    <lineage>
        <taxon>Eukaryota</taxon>
        <taxon>Fungi</taxon>
        <taxon>Dikarya</taxon>
        <taxon>Ascomycota</taxon>
        <taxon>Pezizomycotina</taxon>
        <taxon>Dothideomycetes</taxon>
        <taxon>Dothideomycetes incertae sedis</taxon>
        <taxon>Microthyriales</taxon>
        <taxon>Microthyriaceae</taxon>
        <taxon>Microthyrium</taxon>
    </lineage>
</organism>
<dbReference type="GO" id="GO:0008810">
    <property type="term" value="F:cellulase activity"/>
    <property type="evidence" value="ECO:0007669"/>
    <property type="project" value="UniProtKB-EC"/>
</dbReference>
<keyword evidence="10" id="KW-0624">Polysaccharide degradation</keyword>
<evidence type="ECO:0000256" key="9">
    <source>
        <dbReference type="ARBA" id="ARBA00023295"/>
    </source>
</evidence>
<gene>
    <name evidence="15" type="ORF">BT63DRAFT_375312</name>
</gene>
<evidence type="ECO:0000259" key="14">
    <source>
        <dbReference type="Pfam" id="PF00150"/>
    </source>
</evidence>
<evidence type="ECO:0000313" key="15">
    <source>
        <dbReference type="EMBL" id="KAF2668061.1"/>
    </source>
</evidence>
<dbReference type="PROSITE" id="PS00659">
    <property type="entry name" value="GLYCOSYL_HYDROL_F5"/>
    <property type="match status" value="1"/>
</dbReference>
<evidence type="ECO:0000256" key="6">
    <source>
        <dbReference type="ARBA" id="ARBA00023001"/>
    </source>
</evidence>
<feature type="domain" description="Glycoside hydrolase family 5" evidence="14">
    <location>
        <begin position="48"/>
        <end position="300"/>
    </location>
</feature>
<reference evidence="15" key="1">
    <citation type="journal article" date="2020" name="Stud. Mycol.">
        <title>101 Dothideomycetes genomes: a test case for predicting lifestyles and emergence of pathogens.</title>
        <authorList>
            <person name="Haridas S."/>
            <person name="Albert R."/>
            <person name="Binder M."/>
            <person name="Bloem J."/>
            <person name="Labutti K."/>
            <person name="Salamov A."/>
            <person name="Andreopoulos B."/>
            <person name="Baker S."/>
            <person name="Barry K."/>
            <person name="Bills G."/>
            <person name="Bluhm B."/>
            <person name="Cannon C."/>
            <person name="Castanera R."/>
            <person name="Culley D."/>
            <person name="Daum C."/>
            <person name="Ezra D."/>
            <person name="Gonzalez J."/>
            <person name="Henrissat B."/>
            <person name="Kuo A."/>
            <person name="Liang C."/>
            <person name="Lipzen A."/>
            <person name="Lutzoni F."/>
            <person name="Magnuson J."/>
            <person name="Mondo S."/>
            <person name="Nolan M."/>
            <person name="Ohm R."/>
            <person name="Pangilinan J."/>
            <person name="Park H.-J."/>
            <person name="Ramirez L."/>
            <person name="Alfaro M."/>
            <person name="Sun H."/>
            <person name="Tritt A."/>
            <person name="Yoshinaga Y."/>
            <person name="Zwiers L.-H."/>
            <person name="Turgeon B."/>
            <person name="Goodwin S."/>
            <person name="Spatafora J."/>
            <person name="Crous P."/>
            <person name="Grigoriev I."/>
        </authorList>
    </citation>
    <scope>NUCLEOTIDE SEQUENCE</scope>
    <source>
        <strain evidence="15">CBS 115976</strain>
    </source>
</reference>
<dbReference type="InterPro" id="IPR001547">
    <property type="entry name" value="Glyco_hydro_5"/>
</dbReference>
<name>A0A6A6U8Y3_9PEZI</name>
<keyword evidence="4" id="KW-0732">Signal</keyword>
<keyword evidence="8" id="KW-0873">Pyrrolidone carboxylic acid</keyword>
<dbReference type="InterPro" id="IPR018087">
    <property type="entry name" value="Glyco_hydro_5_CS"/>
</dbReference>
<evidence type="ECO:0000256" key="11">
    <source>
        <dbReference type="ARBA" id="ARBA00059691"/>
    </source>
</evidence>
<dbReference type="Gene3D" id="3.20.20.80">
    <property type="entry name" value="Glycosidases"/>
    <property type="match status" value="1"/>
</dbReference>
<dbReference type="FunFam" id="3.20.20.80:FF:000124">
    <property type="entry name" value="Exported cellulase"/>
    <property type="match status" value="1"/>
</dbReference>
<keyword evidence="7" id="KW-0119">Carbohydrate metabolism</keyword>
<sequence length="343" mass="36625">MVPTAPPAPAAGKVAFAGMNIAGFDFGIDTMGNANLASIYDVASKGSGIMQMAHFVKDDGLNAFRLPVSWQYLVNNNLGGPLNPTNFAAYDKLVQGCKASGAKMCIVDIHNYARYNGKVIAQEAGGPTNEQYTSLLSQLAMKYKGNMQVAFDIMNEPHDLPNFQTWVGTCQAAVTAIRNAGAKNVILLPGTDYASATTFAMKSGPALLSVKNPDGSADGLIFNVHQYLDWNSSGQNVQCVKNNIDLAFAPLAAFLRQNRRQAMVTETGGSADPSCLALLCQQNDFINQNSDVIIGVVSWAAGGFDQSYVLTETPIGNPDGSWTDQPIVQQCIVQRFRGVTGQP</sequence>
<proteinExistence type="inferred from homology"/>
<dbReference type="EC" id="3.2.1.4" evidence="3"/>
<evidence type="ECO:0000256" key="2">
    <source>
        <dbReference type="ARBA" id="ARBA00005641"/>
    </source>
</evidence>
<keyword evidence="9 13" id="KW-0326">Glycosidase</keyword>
<comment type="similarity">
    <text evidence="2 13">Belongs to the glycosyl hydrolase 5 (cellulase A) family.</text>
</comment>
<evidence type="ECO:0000256" key="7">
    <source>
        <dbReference type="ARBA" id="ARBA00023277"/>
    </source>
</evidence>
<dbReference type="Proteomes" id="UP000799302">
    <property type="component" value="Unassembled WGS sequence"/>
</dbReference>
<evidence type="ECO:0000256" key="10">
    <source>
        <dbReference type="ARBA" id="ARBA00023326"/>
    </source>
</evidence>
<keyword evidence="16" id="KW-1185">Reference proteome</keyword>
<evidence type="ECO:0000256" key="3">
    <source>
        <dbReference type="ARBA" id="ARBA00012601"/>
    </source>
</evidence>
<dbReference type="SUPFAM" id="SSF51445">
    <property type="entry name" value="(Trans)glycosidases"/>
    <property type="match status" value="1"/>
</dbReference>
<protein>
    <recommendedName>
        <fullName evidence="12">Endoglucanase EG-II</fullName>
        <ecNumber evidence="3">3.2.1.4</ecNumber>
    </recommendedName>
</protein>